<accession>A0A9D1TDR2</accession>
<dbReference type="SUPFAM" id="SSF55545">
    <property type="entry name" value="beta-N-acetylhexosaminidase-like domain"/>
    <property type="match status" value="1"/>
</dbReference>
<dbReference type="GO" id="GO:0016787">
    <property type="term" value="F:hydrolase activity"/>
    <property type="evidence" value="ECO:0007669"/>
    <property type="project" value="UniProtKB-KW"/>
</dbReference>
<keyword evidence="1 2" id="KW-0378">Hydrolase</keyword>
<dbReference type="Proteomes" id="UP000886884">
    <property type="component" value="Unassembled WGS sequence"/>
</dbReference>
<reference evidence="2" key="1">
    <citation type="submission" date="2020-10" db="EMBL/GenBank/DDBJ databases">
        <authorList>
            <person name="Gilroy R."/>
        </authorList>
    </citation>
    <scope>NUCLEOTIDE SEQUENCE</scope>
    <source>
        <strain evidence="2">CHK183-6373</strain>
    </source>
</reference>
<dbReference type="AlphaFoldDB" id="A0A9D1TDR2"/>
<evidence type="ECO:0000256" key="1">
    <source>
        <dbReference type="ARBA" id="ARBA00022801"/>
    </source>
</evidence>
<dbReference type="Gene3D" id="3.20.20.520">
    <property type="entry name" value="Glycosyl hydrolase family 115"/>
    <property type="match status" value="1"/>
</dbReference>
<dbReference type="InterPro" id="IPR031924">
    <property type="entry name" value="GH115"/>
</dbReference>
<comment type="caution">
    <text evidence="2">The sequence shown here is derived from an EMBL/GenBank/DDBJ whole genome shotgun (WGS) entry which is preliminary data.</text>
</comment>
<organism evidence="2 3">
    <name type="scientific">Candidatus Ornithocaccomicrobium faecavium</name>
    <dbReference type="NCBI Taxonomy" id="2840890"/>
    <lineage>
        <taxon>Bacteria</taxon>
        <taxon>Bacillati</taxon>
        <taxon>Bacillota</taxon>
        <taxon>Clostridia</taxon>
        <taxon>Candidatus Ornithocaccomicrobium</taxon>
    </lineage>
</organism>
<gene>
    <name evidence="2" type="ORF">IAA64_13445</name>
</gene>
<name>A0A9D1TDR2_9FIRM</name>
<dbReference type="PANTHER" id="PTHR37842">
    <property type="match status" value="1"/>
</dbReference>
<sequence>MFHWFGAEHCATLFVDAGEHSCVRQAAADLARDVLAVSGKVMPLRPYLPAEGSGVVVVGSLENPAFRQWVQPYVDGKTLAKEWEGFRIVANERFLLVAGSDRRGAMWGVYALSRHALGVDPCYRFTGSHPAKRESLSLEEGITAGGPRTFRFRGWFLNDEDLLSDWRDGGGARHIDYPFYAQVTHPDVLAMVLETAVRLGINLIIPASFVDIRNPPEENLIRMAVERGLYVSQHHVEPLGVSHFGFENYWRARGREEAFSFVTNREKVVECWRASVRKWAKYEGVIWQLGLRGRGDRPAWYNDKAIDDSDQAHGAIISEALQTQYNLIREELGQDDFFSTATLWMEGTELCFKGLLRFPETTTVVFADAGETQLFGRDFFELPREPKRRYGLYYHVAFWGAGPHLLQGTDLRKMQYQYRLALEKGDTEYTILNVSNVREFIMSARAYAELAWDADAFDETAYLDGYFREMFGLENGAERMHAHFDAFAAKPVAEGDDYQRFWKAQAILPQTDFQQNVILDGVARGMGLQALRAMQQDNSTSELPYGEAHLRSLETGIRAFEANYVRLNRDFAHVREGGKEFFRDALLVQEEIVLGLYRWARSCLLAYRAWKSGEGETALNQLRHAEFCLSKLLEDRKKAEHGAFMGWYRGDTKMNLPGALEETRRTMAQIQGR</sequence>
<dbReference type="PANTHER" id="PTHR37842:SF2">
    <property type="entry name" value="GYLCOSYL HYDROLASE 115 C-TERMINAL DOMAIN-CONTAINING PROTEIN"/>
    <property type="match status" value="1"/>
</dbReference>
<protein>
    <submittedName>
        <fullName evidence="2">Glycosyl hydrolase 115 family protein</fullName>
    </submittedName>
</protein>
<reference evidence="2" key="2">
    <citation type="journal article" date="2021" name="PeerJ">
        <title>Extensive microbial diversity within the chicken gut microbiome revealed by metagenomics and culture.</title>
        <authorList>
            <person name="Gilroy R."/>
            <person name="Ravi A."/>
            <person name="Getino M."/>
            <person name="Pursley I."/>
            <person name="Horton D.L."/>
            <person name="Alikhan N.F."/>
            <person name="Baker D."/>
            <person name="Gharbi K."/>
            <person name="Hall N."/>
            <person name="Watson M."/>
            <person name="Adriaenssens E.M."/>
            <person name="Foster-Nyarko E."/>
            <person name="Jarju S."/>
            <person name="Secka A."/>
            <person name="Antonio M."/>
            <person name="Oren A."/>
            <person name="Chaudhuri R.R."/>
            <person name="La Ragione R."/>
            <person name="Hildebrand F."/>
            <person name="Pallen M.J."/>
        </authorList>
    </citation>
    <scope>NUCLEOTIDE SEQUENCE</scope>
    <source>
        <strain evidence="2">CHK183-6373</strain>
    </source>
</reference>
<dbReference type="Pfam" id="PF15979">
    <property type="entry name" value="Glyco_hydro_115"/>
    <property type="match status" value="1"/>
</dbReference>
<proteinExistence type="predicted"/>
<dbReference type="Gene3D" id="3.30.379.10">
    <property type="entry name" value="Chitobiase/beta-hexosaminidase domain 2-like"/>
    <property type="match status" value="1"/>
</dbReference>
<dbReference type="InterPro" id="IPR042301">
    <property type="entry name" value="GH115_sf"/>
</dbReference>
<evidence type="ECO:0000313" key="2">
    <source>
        <dbReference type="EMBL" id="HIV28961.1"/>
    </source>
</evidence>
<dbReference type="EMBL" id="DVOT01000245">
    <property type="protein sequence ID" value="HIV28961.1"/>
    <property type="molecule type" value="Genomic_DNA"/>
</dbReference>
<evidence type="ECO:0000313" key="3">
    <source>
        <dbReference type="Proteomes" id="UP000886884"/>
    </source>
</evidence>
<dbReference type="GO" id="GO:0005975">
    <property type="term" value="P:carbohydrate metabolic process"/>
    <property type="evidence" value="ECO:0007669"/>
    <property type="project" value="UniProtKB-ARBA"/>
</dbReference>
<dbReference type="InterPro" id="IPR029018">
    <property type="entry name" value="Hex-like_dom2"/>
</dbReference>